<sequence>MGDSVHHPHDGLVKHTLSKPANAAALARPIVAGVAPILANRINWGELERESVTFVSKHLSHTESDVLYRSTIDDDRPAYIYVLHEHQSSVDKLMAFRLLEYVLSIWKHHRKTHPGGSDVLPFVLPIVTYANPKGGSWTAGTQLADLIDVDDEVRIELDPYLPRLGYLLNDLTATPLAEILARPGTPATRILQVLLKVVPGNTRLHLELRMLEPDLRRIDADELVAVLTYILSEGDTADRDLQTLVDDIGPEAKEAFMTTAGRLRAEGEVKVLLRLMTQKFGPIPARVVTAMRGASEDQLDIWTGRLLSAKSLDDLGIA</sequence>
<dbReference type="AlphaFoldDB" id="A0A317NEG1"/>
<proteinExistence type="predicted"/>
<dbReference type="GO" id="GO:0006310">
    <property type="term" value="P:DNA recombination"/>
    <property type="evidence" value="ECO:0007669"/>
    <property type="project" value="TreeGrafter"/>
</dbReference>
<dbReference type="Pfam" id="PF04754">
    <property type="entry name" value="Transposase_31"/>
    <property type="match status" value="1"/>
</dbReference>
<dbReference type="GO" id="GO:1990238">
    <property type="term" value="F:double-stranded DNA endonuclease activity"/>
    <property type="evidence" value="ECO:0007669"/>
    <property type="project" value="TreeGrafter"/>
</dbReference>
<organism evidence="2 3">
    <name type="scientific">Nocardia neocaledoniensis</name>
    <dbReference type="NCBI Taxonomy" id="236511"/>
    <lineage>
        <taxon>Bacteria</taxon>
        <taxon>Bacillati</taxon>
        <taxon>Actinomycetota</taxon>
        <taxon>Actinomycetes</taxon>
        <taxon>Mycobacteriales</taxon>
        <taxon>Nocardiaceae</taxon>
        <taxon>Nocardia</taxon>
    </lineage>
</organism>
<evidence type="ECO:0000313" key="2">
    <source>
        <dbReference type="EMBL" id="PWV73549.1"/>
    </source>
</evidence>
<keyword evidence="3" id="KW-1185">Reference proteome</keyword>
<evidence type="ECO:0000259" key="1">
    <source>
        <dbReference type="Pfam" id="PF04754"/>
    </source>
</evidence>
<dbReference type="EMBL" id="QGTL01000007">
    <property type="protein sequence ID" value="PWV73549.1"/>
    <property type="molecule type" value="Genomic_DNA"/>
</dbReference>
<feature type="domain" description="Transposase (putative) YhgA-like" evidence="1">
    <location>
        <begin position="8"/>
        <end position="201"/>
    </location>
</feature>
<evidence type="ECO:0000313" key="3">
    <source>
        <dbReference type="Proteomes" id="UP000246410"/>
    </source>
</evidence>
<dbReference type="PANTHER" id="PTHR34611">
    <property type="match status" value="1"/>
</dbReference>
<dbReference type="Proteomes" id="UP000246410">
    <property type="component" value="Unassembled WGS sequence"/>
</dbReference>
<dbReference type="RefSeq" id="WP_110039128.1">
    <property type="nucleotide sequence ID" value="NZ_QGTL01000007.1"/>
</dbReference>
<accession>A0A317NEG1</accession>
<dbReference type="PANTHER" id="PTHR34611:SF2">
    <property type="entry name" value="INACTIVE RECOMBINATION-PROMOTING NUCLEASE-LIKE PROTEIN RPNE-RELATED"/>
    <property type="match status" value="1"/>
</dbReference>
<comment type="caution">
    <text evidence="2">The sequence shown here is derived from an EMBL/GenBank/DDBJ whole genome shotgun (WGS) entry which is preliminary data.</text>
</comment>
<protein>
    <submittedName>
        <fullName evidence="2">Putative transposase YdaD</fullName>
    </submittedName>
</protein>
<gene>
    <name evidence="2" type="ORF">DFR69_107176</name>
</gene>
<reference evidence="2 3" key="1">
    <citation type="submission" date="2018-05" db="EMBL/GenBank/DDBJ databases">
        <title>Genomic Encyclopedia of Type Strains, Phase IV (KMG-IV): sequencing the most valuable type-strain genomes for metagenomic binning, comparative biology and taxonomic classification.</title>
        <authorList>
            <person name="Goeker M."/>
        </authorList>
    </citation>
    <scope>NUCLEOTIDE SEQUENCE [LARGE SCALE GENOMIC DNA]</scope>
    <source>
        <strain evidence="2 3">DSM 44717</strain>
    </source>
</reference>
<dbReference type="InterPro" id="IPR051699">
    <property type="entry name" value="Rpn/YhgA-like_nuclease"/>
</dbReference>
<dbReference type="InterPro" id="IPR006842">
    <property type="entry name" value="Transposase_31"/>
</dbReference>
<name>A0A317NEG1_9NOCA</name>